<gene>
    <name evidence="1" type="ORF">SAMN04489764_3186</name>
</gene>
<dbReference type="PANTHER" id="PTHR42194:SF1">
    <property type="entry name" value="UPF0276 PROTEIN HI_1600"/>
    <property type="match status" value="1"/>
</dbReference>
<name>A0A1H1FTX4_9ACTN</name>
<protein>
    <submittedName>
        <fullName evidence="1">Uncharacterized protein</fullName>
    </submittedName>
</protein>
<dbReference type="Proteomes" id="UP000217103">
    <property type="component" value="Unassembled WGS sequence"/>
</dbReference>
<dbReference type="Gene3D" id="3.20.20.150">
    <property type="entry name" value="Divalent-metal-dependent TIM barrel enzymes"/>
    <property type="match status" value="1"/>
</dbReference>
<dbReference type="AlphaFoldDB" id="A0A1H1FTX4"/>
<evidence type="ECO:0000313" key="2">
    <source>
        <dbReference type="Proteomes" id="UP000217103"/>
    </source>
</evidence>
<dbReference type="Pfam" id="PF05114">
    <property type="entry name" value="MbnB_TglH_ChrH"/>
    <property type="match status" value="1"/>
</dbReference>
<organism evidence="1 2">
    <name type="scientific">Thermostaphylospora chromogena</name>
    <dbReference type="NCBI Taxonomy" id="35622"/>
    <lineage>
        <taxon>Bacteria</taxon>
        <taxon>Bacillati</taxon>
        <taxon>Actinomycetota</taxon>
        <taxon>Actinomycetes</taxon>
        <taxon>Streptosporangiales</taxon>
        <taxon>Thermomonosporaceae</taxon>
        <taxon>Thermostaphylospora</taxon>
    </lineage>
</organism>
<keyword evidence="2" id="KW-1185">Reference proteome</keyword>
<dbReference type="EMBL" id="FNKK01000002">
    <property type="protein sequence ID" value="SDR04472.1"/>
    <property type="molecule type" value="Genomic_DNA"/>
</dbReference>
<dbReference type="InterPro" id="IPR007801">
    <property type="entry name" value="MbnB/TglH/ChrH"/>
</dbReference>
<dbReference type="NCBIfam" id="NF003818">
    <property type="entry name" value="PRK05409.1"/>
    <property type="match status" value="1"/>
</dbReference>
<dbReference type="PANTHER" id="PTHR42194">
    <property type="entry name" value="UPF0276 PROTEIN HI_1600"/>
    <property type="match status" value="1"/>
</dbReference>
<dbReference type="RefSeq" id="WP_207549980.1">
    <property type="nucleotide sequence ID" value="NZ_FNKK01000002.1"/>
</dbReference>
<proteinExistence type="predicted"/>
<sequence length="276" mass="29741">MNTLPDLGVGLGYRPEIHDGLLAGIDAVDWLEVITDSYLDRPQALVALRELTGGRTVVPHGLGMSVGSESPPDEEYVDAVARLADAIDAPWVSDHLCFTREDGIDLDALTPVQRTREAARRIAAHADYVQDRLGRPFILENIAYYVDVGGPLSEAEFINEVFAHTACGLLLDLNNVMVNARNHGYDPVAFVAALPLERVVQVHLAGNAETAQIDGVLIDGHDGPVGEDVLDLLAAVLRRTTPKGVLIERDRNFPSDFGVLAAELDRVRAVLASGVA</sequence>
<reference evidence="1 2" key="1">
    <citation type="submission" date="2016-10" db="EMBL/GenBank/DDBJ databases">
        <authorList>
            <person name="de Groot N.N."/>
        </authorList>
    </citation>
    <scope>NUCLEOTIDE SEQUENCE [LARGE SCALE GENOMIC DNA]</scope>
    <source>
        <strain evidence="1 2">DSM 43794</strain>
    </source>
</reference>
<dbReference type="InterPro" id="IPR036237">
    <property type="entry name" value="Xyl_isomerase-like_sf"/>
</dbReference>
<accession>A0A1H1FTX4</accession>
<dbReference type="SUPFAM" id="SSF51658">
    <property type="entry name" value="Xylose isomerase-like"/>
    <property type="match status" value="1"/>
</dbReference>
<dbReference type="STRING" id="35622.SAMN04489764_3186"/>
<evidence type="ECO:0000313" key="1">
    <source>
        <dbReference type="EMBL" id="SDR04472.1"/>
    </source>
</evidence>